<accession>A0AAV4R529</accession>
<organism evidence="1 2">
    <name type="scientific">Caerostris extrusa</name>
    <name type="common">Bark spider</name>
    <name type="synonym">Caerostris bankana</name>
    <dbReference type="NCBI Taxonomy" id="172846"/>
    <lineage>
        <taxon>Eukaryota</taxon>
        <taxon>Metazoa</taxon>
        <taxon>Ecdysozoa</taxon>
        <taxon>Arthropoda</taxon>
        <taxon>Chelicerata</taxon>
        <taxon>Arachnida</taxon>
        <taxon>Araneae</taxon>
        <taxon>Araneomorphae</taxon>
        <taxon>Entelegynae</taxon>
        <taxon>Araneoidea</taxon>
        <taxon>Araneidae</taxon>
        <taxon>Caerostris</taxon>
    </lineage>
</organism>
<protein>
    <submittedName>
        <fullName evidence="1">Uncharacterized protein</fullName>
    </submittedName>
</protein>
<name>A0AAV4R529_CAEEX</name>
<reference evidence="1 2" key="1">
    <citation type="submission" date="2021-06" db="EMBL/GenBank/DDBJ databases">
        <title>Caerostris extrusa draft genome.</title>
        <authorList>
            <person name="Kono N."/>
            <person name="Arakawa K."/>
        </authorList>
    </citation>
    <scope>NUCLEOTIDE SEQUENCE [LARGE SCALE GENOMIC DNA]</scope>
</reference>
<dbReference type="Proteomes" id="UP001054945">
    <property type="component" value="Unassembled WGS sequence"/>
</dbReference>
<dbReference type="EMBL" id="BPLR01007273">
    <property type="protein sequence ID" value="GIY15714.1"/>
    <property type="molecule type" value="Genomic_DNA"/>
</dbReference>
<proteinExistence type="predicted"/>
<comment type="caution">
    <text evidence="1">The sequence shown here is derived from an EMBL/GenBank/DDBJ whole genome shotgun (WGS) entry which is preliminary data.</text>
</comment>
<sequence>MTNTSCDILLYTKTTYSSSKKVHGKLRIVAHYYFPEVAGPLSSKETTAQHPLFHDLLPTPNPNMVSKVHAICVKASDNQYPPSLRLLVTVLFRAVKRTSGTQGTTLHSIQPHLSSHTPPLKETIEVTTLTLFPEIIGRDWTADGALTITLPPPY</sequence>
<dbReference type="AlphaFoldDB" id="A0AAV4R529"/>
<evidence type="ECO:0000313" key="2">
    <source>
        <dbReference type="Proteomes" id="UP001054945"/>
    </source>
</evidence>
<gene>
    <name evidence="1" type="ORF">CEXT_782961</name>
</gene>
<evidence type="ECO:0000313" key="1">
    <source>
        <dbReference type="EMBL" id="GIY15714.1"/>
    </source>
</evidence>
<keyword evidence="2" id="KW-1185">Reference proteome</keyword>